<dbReference type="EMBL" id="BSXS01007611">
    <property type="protein sequence ID" value="GME89521.1"/>
    <property type="molecule type" value="Genomic_DNA"/>
</dbReference>
<sequence>MWNRLNPLYAAHTQLSKYSRRKAFDDLQLADDSSRSICSIAERKFQVFRYSGIQTHVRLVETQRLQQSSMMHCYCQSATVHGGTLAITVPVTNTPSLQSVYISKKLSSFSKSWKSSTSLSSSITSSSSSSISELSDTDSCSDADSESIFDHQHKKHQISSNTDSTSNDDHSHHSQHSQDSQYVDSITISSIICSSHEPVLDGNHPLAYSDEDEDDDEVDENEGSLIFTPSSSVTPSPIPRHQQSSFSRLTSKISKFFERTASALDRIPDPYVFYNANDTTNTTRTHNDIPVTEDNEVELTTFNEQDQNQTSLQESTTLPQFSTLNPFSLSYPISTQQDEEFPLIKQRQLRLNPAYLKIYAIDLSLREKGYLNVSDYELDLYTDYLLHNNNEHESNDDGYIDHDDTSCDSSDDELSTSTSISSSDFMLNSMVNPQTEADYDYQLQLRLSLISNHKLSQTKVL</sequence>
<comment type="caution">
    <text evidence="1">The sequence shown here is derived from an EMBL/GenBank/DDBJ whole genome shotgun (WGS) entry which is preliminary data.</text>
</comment>
<proteinExistence type="predicted"/>
<accession>A0ACB5TJP8</accession>
<name>A0ACB5TJP8_AMBMO</name>
<dbReference type="Proteomes" id="UP001165064">
    <property type="component" value="Unassembled WGS sequence"/>
</dbReference>
<keyword evidence="2" id="KW-1185">Reference proteome</keyword>
<protein>
    <submittedName>
        <fullName evidence="1">Unnamed protein product</fullName>
    </submittedName>
</protein>
<evidence type="ECO:0000313" key="2">
    <source>
        <dbReference type="Proteomes" id="UP001165064"/>
    </source>
</evidence>
<gene>
    <name evidence="1" type="ORF">Amon02_000852400</name>
</gene>
<organism evidence="1 2">
    <name type="scientific">Ambrosiozyma monospora</name>
    <name type="common">Yeast</name>
    <name type="synonym">Endomycopsis monosporus</name>
    <dbReference type="NCBI Taxonomy" id="43982"/>
    <lineage>
        <taxon>Eukaryota</taxon>
        <taxon>Fungi</taxon>
        <taxon>Dikarya</taxon>
        <taxon>Ascomycota</taxon>
        <taxon>Saccharomycotina</taxon>
        <taxon>Pichiomycetes</taxon>
        <taxon>Pichiales</taxon>
        <taxon>Pichiaceae</taxon>
        <taxon>Ambrosiozyma</taxon>
    </lineage>
</organism>
<reference evidence="1" key="1">
    <citation type="submission" date="2023-04" db="EMBL/GenBank/DDBJ databases">
        <title>Ambrosiozyma monospora NBRC 10751.</title>
        <authorList>
            <person name="Ichikawa N."/>
            <person name="Sato H."/>
            <person name="Tonouchi N."/>
        </authorList>
    </citation>
    <scope>NUCLEOTIDE SEQUENCE</scope>
    <source>
        <strain evidence="1">NBRC 10751</strain>
    </source>
</reference>
<evidence type="ECO:0000313" key="1">
    <source>
        <dbReference type="EMBL" id="GME89521.1"/>
    </source>
</evidence>